<evidence type="ECO:0000313" key="2">
    <source>
        <dbReference type="Proteomes" id="UP000053433"/>
    </source>
</evidence>
<sequence>MQEEVENRTLTLGINTTKFTGRVLKAALSKYLAHRKEKKLQASRDSPGVKPFGKISMDELQQEHGDMRQVDVQDKSLRDFDRIAREHGVRYTVFKTEKGHYQIFFKAPNEANMTAAFEKFTAVKVKKAERRESVLGKLEKFKALVKNAVTDRTRRKELER</sequence>
<dbReference type="InterPro" id="IPR024234">
    <property type="entry name" value="DUF3801"/>
</dbReference>
<protein>
    <recommendedName>
        <fullName evidence="3">PcfB family protein</fullName>
    </recommendedName>
</protein>
<accession>A0A0W7TLP4</accession>
<evidence type="ECO:0008006" key="3">
    <source>
        <dbReference type="Google" id="ProtNLM"/>
    </source>
</evidence>
<gene>
    <name evidence="1" type="ORF">ASJ35_17355</name>
</gene>
<dbReference type="RefSeq" id="WP_058723920.1">
    <property type="nucleotide sequence ID" value="NZ_LMUA01000043.1"/>
</dbReference>
<name>A0A0W7TLP4_9FIRM</name>
<proteinExistence type="predicted"/>
<evidence type="ECO:0000313" key="1">
    <source>
        <dbReference type="EMBL" id="KUE74764.1"/>
    </source>
</evidence>
<dbReference type="AlphaFoldDB" id="A0A0W7TLP4"/>
<organism evidence="1 2">
    <name type="scientific">Ruthenibacterium lactatiformans</name>
    <dbReference type="NCBI Taxonomy" id="1550024"/>
    <lineage>
        <taxon>Bacteria</taxon>
        <taxon>Bacillati</taxon>
        <taxon>Bacillota</taxon>
        <taxon>Clostridia</taxon>
        <taxon>Eubacteriales</taxon>
        <taxon>Oscillospiraceae</taxon>
        <taxon>Ruthenibacterium</taxon>
    </lineage>
</organism>
<dbReference type="EMBL" id="LMUA01000043">
    <property type="protein sequence ID" value="KUE74764.1"/>
    <property type="molecule type" value="Genomic_DNA"/>
</dbReference>
<comment type="caution">
    <text evidence="1">The sequence shown here is derived from an EMBL/GenBank/DDBJ whole genome shotgun (WGS) entry which is preliminary data.</text>
</comment>
<dbReference type="Pfam" id="PF12687">
    <property type="entry name" value="DUF3801"/>
    <property type="match status" value="1"/>
</dbReference>
<reference evidence="1 2" key="1">
    <citation type="submission" date="2015-10" db="EMBL/GenBank/DDBJ databases">
        <title>A novel member of the family Ruminococcaceae isolated from human faeces.</title>
        <authorList>
            <person name="Shkoporov A.N."/>
            <person name="Chaplin A.V."/>
            <person name="Motuzova O.V."/>
            <person name="Kafarskaia L.I."/>
            <person name="Efimov B.A."/>
        </authorList>
    </citation>
    <scope>NUCLEOTIDE SEQUENCE [LARGE SCALE GENOMIC DNA]</scope>
    <source>
        <strain evidence="1 2">668</strain>
    </source>
</reference>
<dbReference type="Proteomes" id="UP000053433">
    <property type="component" value="Unassembled WGS sequence"/>
</dbReference>